<dbReference type="CDD" id="cd00397">
    <property type="entry name" value="DNA_BRE_C"/>
    <property type="match status" value="1"/>
</dbReference>
<dbReference type="AlphaFoldDB" id="A0A0R2SJD8"/>
<dbReference type="Proteomes" id="UP000051934">
    <property type="component" value="Unassembled WGS sequence"/>
</dbReference>
<dbReference type="EMBL" id="LIBB01000018">
    <property type="protein sequence ID" value="KRO73216.1"/>
    <property type="molecule type" value="Genomic_DNA"/>
</dbReference>
<dbReference type="InterPro" id="IPR050090">
    <property type="entry name" value="Tyrosine_recombinase_XerCD"/>
</dbReference>
<evidence type="ECO:0000313" key="8">
    <source>
        <dbReference type="EMBL" id="KRO73216.1"/>
    </source>
</evidence>
<dbReference type="GO" id="GO:0003677">
    <property type="term" value="F:DNA binding"/>
    <property type="evidence" value="ECO:0007669"/>
    <property type="project" value="UniProtKB-UniRule"/>
</dbReference>
<dbReference type="InterPro" id="IPR011010">
    <property type="entry name" value="DNA_brk_join_enz"/>
</dbReference>
<comment type="similarity">
    <text evidence="1">Belongs to the 'phage' integrase family.</text>
</comment>
<dbReference type="GO" id="GO:0006310">
    <property type="term" value="P:DNA recombination"/>
    <property type="evidence" value="ECO:0007669"/>
    <property type="project" value="UniProtKB-KW"/>
</dbReference>
<dbReference type="InterPro" id="IPR044068">
    <property type="entry name" value="CB"/>
</dbReference>
<dbReference type="PANTHER" id="PTHR30349">
    <property type="entry name" value="PHAGE INTEGRASE-RELATED"/>
    <property type="match status" value="1"/>
</dbReference>
<comment type="caution">
    <text evidence="8">The sequence shown here is derived from an EMBL/GenBank/DDBJ whole genome shotgun (WGS) entry which is preliminary data.</text>
</comment>
<evidence type="ECO:0000256" key="2">
    <source>
        <dbReference type="ARBA" id="ARBA00022908"/>
    </source>
</evidence>
<keyword evidence="2" id="KW-0229">DNA integration</keyword>
<dbReference type="PROSITE" id="PS51900">
    <property type="entry name" value="CB"/>
    <property type="match status" value="1"/>
</dbReference>
<dbReference type="Gene3D" id="1.10.150.130">
    <property type="match status" value="1"/>
</dbReference>
<accession>A0A0R2SJD8</accession>
<dbReference type="PROSITE" id="PS51898">
    <property type="entry name" value="TYR_RECOMBINASE"/>
    <property type="match status" value="1"/>
</dbReference>
<evidence type="ECO:0000256" key="3">
    <source>
        <dbReference type="ARBA" id="ARBA00023125"/>
    </source>
</evidence>
<feature type="domain" description="Tyr recombinase" evidence="6">
    <location>
        <begin position="127"/>
        <end position="336"/>
    </location>
</feature>
<dbReference type="InterPro" id="IPR002104">
    <property type="entry name" value="Integrase_catalytic"/>
</dbReference>
<evidence type="ECO:0000259" key="7">
    <source>
        <dbReference type="PROSITE" id="PS51900"/>
    </source>
</evidence>
<name>A0A0R2SJD8_9GAMM</name>
<evidence type="ECO:0000256" key="4">
    <source>
        <dbReference type="ARBA" id="ARBA00023172"/>
    </source>
</evidence>
<dbReference type="InterPro" id="IPR013762">
    <property type="entry name" value="Integrase-like_cat_sf"/>
</dbReference>
<feature type="domain" description="Core-binding (CB)" evidence="7">
    <location>
        <begin position="6"/>
        <end position="96"/>
    </location>
</feature>
<dbReference type="InterPro" id="IPR010998">
    <property type="entry name" value="Integrase_recombinase_N"/>
</dbReference>
<proteinExistence type="inferred from homology"/>
<sequence length="364" mass="42430">MKKHNPNNERIKHKYRNFLKESQRLSEQSIDAVDHALASFDKYNGYKEFKRFHYQQAISFKRDLSKRLNARTGKPLSKTTLHRTLRNLKAFFQWLSMQPGFKSTVSYPDAEYFNLSEKDVRVTSARRQKRIPTLDQINVAISNMPSGSAIEKRDKALVAFTILTGARDSATASLRLKHVDLDTGCIHQDAREVRTKFSKTFDTYFFQVGGQSRAIFDEWVEYLRKELLWGDDDPLFPSTRMGLSKDGEFQAIGLKRENWKNADPIRRIFRKSFEDVGLPYYRPHSFRDTLVKLGERKCRTPEDFKAWSQNLGHEQVLTTFSSYGEVSGSRQADIIRNLDDQKRSTPDELKKMMSRLNSEFQALE</sequence>
<evidence type="ECO:0000313" key="9">
    <source>
        <dbReference type="Proteomes" id="UP000051934"/>
    </source>
</evidence>
<keyword evidence="4" id="KW-0233">DNA recombination</keyword>
<protein>
    <submittedName>
        <fullName evidence="8">Recombinase XerC</fullName>
    </submittedName>
</protein>
<dbReference type="GO" id="GO:0015074">
    <property type="term" value="P:DNA integration"/>
    <property type="evidence" value="ECO:0007669"/>
    <property type="project" value="UniProtKB-KW"/>
</dbReference>
<evidence type="ECO:0000256" key="5">
    <source>
        <dbReference type="PROSITE-ProRule" id="PRU01248"/>
    </source>
</evidence>
<evidence type="ECO:0000259" key="6">
    <source>
        <dbReference type="PROSITE" id="PS51898"/>
    </source>
</evidence>
<dbReference type="Pfam" id="PF00589">
    <property type="entry name" value="Phage_integrase"/>
    <property type="match status" value="1"/>
</dbReference>
<gene>
    <name evidence="8" type="ORF">ABR69_03860</name>
</gene>
<dbReference type="PANTHER" id="PTHR30349:SF41">
    <property type="entry name" value="INTEGRASE_RECOMBINASE PROTEIN MJ0367-RELATED"/>
    <property type="match status" value="1"/>
</dbReference>
<reference evidence="8 9" key="1">
    <citation type="submission" date="2015-10" db="EMBL/GenBank/DDBJ databases">
        <title>Metagenome-Assembled Genomes uncover a global brackish microbiome.</title>
        <authorList>
            <person name="Hugerth L.W."/>
            <person name="Larsson J."/>
            <person name="Alneberg J."/>
            <person name="Lindh M.V."/>
            <person name="Legrand C."/>
            <person name="Pinhassi J."/>
            <person name="Andersson A.F."/>
        </authorList>
    </citation>
    <scope>NUCLEOTIDE SEQUENCE [LARGE SCALE GENOMIC DNA]</scope>
    <source>
        <strain evidence="8">BACL4 MAG-120507-bin80</strain>
    </source>
</reference>
<keyword evidence="3 5" id="KW-0238">DNA-binding</keyword>
<dbReference type="Gene3D" id="1.10.443.10">
    <property type="entry name" value="Intergrase catalytic core"/>
    <property type="match status" value="1"/>
</dbReference>
<dbReference type="SUPFAM" id="SSF56349">
    <property type="entry name" value="DNA breaking-rejoining enzymes"/>
    <property type="match status" value="1"/>
</dbReference>
<evidence type="ECO:0000256" key="1">
    <source>
        <dbReference type="ARBA" id="ARBA00008857"/>
    </source>
</evidence>
<organism evidence="8 9">
    <name type="scientific">OM182 bacterium BACL3 MAG-120507-bin80</name>
    <dbReference type="NCBI Taxonomy" id="1655577"/>
    <lineage>
        <taxon>Bacteria</taxon>
        <taxon>Pseudomonadati</taxon>
        <taxon>Pseudomonadota</taxon>
        <taxon>Gammaproteobacteria</taxon>
        <taxon>OMG group</taxon>
        <taxon>OM182 clade</taxon>
    </lineage>
</organism>